<accession>A0A1H3CG21</accession>
<sequence length="142" mass="14616">MTPDGGRLEVLADLSIEVDGAPVRVESAGSQVRVVTEDVRGFVDHLRAAARATGSASARGSVATVAEALAAEGITGVLAAPTGEVAVLGADVDSPVGRLLWGTRRVRVDAVRLLRSSEAARWGLTGAGLVLGALVLVRLRRR</sequence>
<dbReference type="EMBL" id="FNOT01000002">
    <property type="protein sequence ID" value="SDX52858.1"/>
    <property type="molecule type" value="Genomic_DNA"/>
</dbReference>
<evidence type="ECO:0000256" key="1">
    <source>
        <dbReference type="SAM" id="Phobius"/>
    </source>
</evidence>
<feature type="transmembrane region" description="Helical" evidence="1">
    <location>
        <begin position="119"/>
        <end position="139"/>
    </location>
</feature>
<keyword evidence="1" id="KW-1133">Transmembrane helix</keyword>
<gene>
    <name evidence="2" type="ORF">SAMN05660209_00608</name>
</gene>
<dbReference type="OrthoDB" id="5195140at2"/>
<dbReference type="AlphaFoldDB" id="A0A1H3CG21"/>
<organism evidence="2 3">
    <name type="scientific">Geodermatophilus africanus</name>
    <dbReference type="NCBI Taxonomy" id="1137993"/>
    <lineage>
        <taxon>Bacteria</taxon>
        <taxon>Bacillati</taxon>
        <taxon>Actinomycetota</taxon>
        <taxon>Actinomycetes</taxon>
        <taxon>Geodermatophilales</taxon>
        <taxon>Geodermatophilaceae</taxon>
        <taxon>Geodermatophilus</taxon>
    </lineage>
</organism>
<keyword evidence="1" id="KW-0812">Transmembrane</keyword>
<keyword evidence="1" id="KW-0472">Membrane</keyword>
<evidence type="ECO:0000313" key="3">
    <source>
        <dbReference type="Proteomes" id="UP000198921"/>
    </source>
</evidence>
<reference evidence="3" key="1">
    <citation type="submission" date="2016-10" db="EMBL/GenBank/DDBJ databases">
        <authorList>
            <person name="Varghese N."/>
            <person name="Submissions S."/>
        </authorList>
    </citation>
    <scope>NUCLEOTIDE SEQUENCE [LARGE SCALE GENOMIC DNA]</scope>
    <source>
        <strain evidence="3">DSM 45422</strain>
    </source>
</reference>
<name>A0A1H3CG21_9ACTN</name>
<evidence type="ECO:0000313" key="2">
    <source>
        <dbReference type="EMBL" id="SDX52858.1"/>
    </source>
</evidence>
<keyword evidence="3" id="KW-1185">Reference proteome</keyword>
<dbReference type="STRING" id="1137993.SAMN05660209_00608"/>
<dbReference type="Proteomes" id="UP000198921">
    <property type="component" value="Unassembled WGS sequence"/>
</dbReference>
<dbReference type="RefSeq" id="WP_091151361.1">
    <property type="nucleotide sequence ID" value="NZ_FNOT01000002.1"/>
</dbReference>
<proteinExistence type="predicted"/>
<protein>
    <submittedName>
        <fullName evidence="2">Uncharacterized protein</fullName>
    </submittedName>
</protein>